<reference evidence="2" key="4">
    <citation type="submission" date="2025-05" db="UniProtKB">
        <authorList>
            <consortium name="EnsemblFungi"/>
        </authorList>
    </citation>
    <scope>IDENTIFICATION</scope>
    <source>
        <strain evidence="2">isolate 1-1 / race 1 (BBBD)</strain>
    </source>
</reference>
<dbReference type="OrthoDB" id="2512886at2759"/>
<dbReference type="AlphaFoldDB" id="A0A180GI62"/>
<dbReference type="Proteomes" id="UP000005240">
    <property type="component" value="Unassembled WGS sequence"/>
</dbReference>
<name>A0A180GI62_PUCT1</name>
<dbReference type="EnsemblFungi" id="PTTG_03583-t43_1">
    <property type="protein sequence ID" value="PTTG_03583-t43_1-p1"/>
    <property type="gene ID" value="PTTG_03583"/>
</dbReference>
<organism evidence="1">
    <name type="scientific">Puccinia triticina (isolate 1-1 / race 1 (BBBD))</name>
    <name type="common">Brown leaf rust fungus</name>
    <dbReference type="NCBI Taxonomy" id="630390"/>
    <lineage>
        <taxon>Eukaryota</taxon>
        <taxon>Fungi</taxon>
        <taxon>Dikarya</taxon>
        <taxon>Basidiomycota</taxon>
        <taxon>Pucciniomycotina</taxon>
        <taxon>Pucciniomycetes</taxon>
        <taxon>Pucciniales</taxon>
        <taxon>Pucciniaceae</taxon>
        <taxon>Puccinia</taxon>
    </lineage>
</organism>
<sequence>MAGISRVTFEWDTVAAPGGNSAWNSAAIEILAIKSVEWIRRTTFVSDNQAGQAPALIQRWLQTKSRELREFCNMPVDEYNKLKQQKSTKGQYQRWRKKIMENRCSMVDKLFEKNIPLANVVEQKEVGSDIEDGGPNELPNAMIPDWRSHDLTTLLHCINKMVQAQAKHHKTIVTNLKLYSRAKRNFKQTKGIIGVP</sequence>
<proteinExistence type="predicted"/>
<gene>
    <name evidence="1" type="ORF">PTTG_03583</name>
</gene>
<evidence type="ECO:0000313" key="3">
    <source>
        <dbReference type="Proteomes" id="UP000005240"/>
    </source>
</evidence>
<reference evidence="2 3" key="3">
    <citation type="journal article" date="2017" name="G3 (Bethesda)">
        <title>Comparative analysis highlights variable genome content of wheat rusts and divergence of the mating loci.</title>
        <authorList>
            <person name="Cuomo C.A."/>
            <person name="Bakkeren G."/>
            <person name="Khalil H.B."/>
            <person name="Panwar V."/>
            <person name="Joly D."/>
            <person name="Linning R."/>
            <person name="Sakthikumar S."/>
            <person name="Song X."/>
            <person name="Adiconis X."/>
            <person name="Fan L."/>
            <person name="Goldberg J.M."/>
            <person name="Levin J.Z."/>
            <person name="Young S."/>
            <person name="Zeng Q."/>
            <person name="Anikster Y."/>
            <person name="Bruce M."/>
            <person name="Wang M."/>
            <person name="Yin C."/>
            <person name="McCallum B."/>
            <person name="Szabo L.J."/>
            <person name="Hulbert S."/>
            <person name="Chen X."/>
            <person name="Fellers J.P."/>
        </authorList>
    </citation>
    <scope>NUCLEOTIDE SEQUENCE</scope>
    <source>
        <strain evidence="3">Isolate 1-1 / race 1 (BBBD)</strain>
        <strain evidence="2">isolate 1-1 / race 1 (BBBD)</strain>
    </source>
</reference>
<accession>A0A180GI62</accession>
<evidence type="ECO:0000313" key="1">
    <source>
        <dbReference type="EMBL" id="OAV92012.1"/>
    </source>
</evidence>
<reference evidence="1" key="2">
    <citation type="submission" date="2016-05" db="EMBL/GenBank/DDBJ databases">
        <title>Comparative analysis highlights variable genome content of wheat rusts and divergence of the mating loci.</title>
        <authorList>
            <person name="Cuomo C.A."/>
            <person name="Bakkeren G."/>
            <person name="Szabo L."/>
            <person name="Khalil H."/>
            <person name="Joly D."/>
            <person name="Goldberg J."/>
            <person name="Young S."/>
            <person name="Zeng Q."/>
            <person name="Fellers J."/>
        </authorList>
    </citation>
    <scope>NUCLEOTIDE SEQUENCE [LARGE SCALE GENOMIC DNA]</scope>
    <source>
        <strain evidence="1">1-1 BBBD Race 1</strain>
    </source>
</reference>
<dbReference type="EMBL" id="ADAS02000071">
    <property type="protein sequence ID" value="OAV92012.1"/>
    <property type="molecule type" value="Genomic_DNA"/>
</dbReference>
<reference evidence="1" key="1">
    <citation type="submission" date="2009-11" db="EMBL/GenBank/DDBJ databases">
        <authorList>
            <consortium name="The Broad Institute Genome Sequencing Platform"/>
            <person name="Ward D."/>
            <person name="Feldgarden M."/>
            <person name="Earl A."/>
            <person name="Young S.K."/>
            <person name="Zeng Q."/>
            <person name="Koehrsen M."/>
            <person name="Alvarado L."/>
            <person name="Berlin A."/>
            <person name="Bochicchio J."/>
            <person name="Borenstein D."/>
            <person name="Chapman S.B."/>
            <person name="Chen Z."/>
            <person name="Engels R."/>
            <person name="Freedman E."/>
            <person name="Gellesch M."/>
            <person name="Goldberg J."/>
            <person name="Griggs A."/>
            <person name="Gujja S."/>
            <person name="Heilman E."/>
            <person name="Heiman D."/>
            <person name="Hepburn T."/>
            <person name="Howarth C."/>
            <person name="Jen D."/>
            <person name="Larson L."/>
            <person name="Lewis B."/>
            <person name="Mehta T."/>
            <person name="Park D."/>
            <person name="Pearson M."/>
            <person name="Roberts A."/>
            <person name="Saif S."/>
            <person name="Shea T."/>
            <person name="Shenoy N."/>
            <person name="Sisk P."/>
            <person name="Stolte C."/>
            <person name="Sykes S."/>
            <person name="Thomson T."/>
            <person name="Walk T."/>
            <person name="White J."/>
            <person name="Yandava C."/>
            <person name="Izard J."/>
            <person name="Baranova O.V."/>
            <person name="Blanton J.M."/>
            <person name="Tanner A.C."/>
            <person name="Dewhirst F.E."/>
            <person name="Haas B."/>
            <person name="Nusbaum C."/>
            <person name="Birren B."/>
        </authorList>
    </citation>
    <scope>NUCLEOTIDE SEQUENCE [LARGE SCALE GENOMIC DNA]</scope>
    <source>
        <strain evidence="1">1-1 BBBD Race 1</strain>
    </source>
</reference>
<protein>
    <submittedName>
        <fullName evidence="1 2">Uncharacterized protein</fullName>
    </submittedName>
</protein>
<evidence type="ECO:0000313" key="2">
    <source>
        <dbReference type="EnsemblFungi" id="PTTG_03583-t43_1-p1"/>
    </source>
</evidence>
<keyword evidence="3" id="KW-1185">Reference proteome</keyword>